<proteinExistence type="predicted"/>
<dbReference type="Proteomes" id="UP001375743">
    <property type="component" value="Unassembled WGS sequence"/>
</dbReference>
<reference evidence="2 3" key="1">
    <citation type="submission" date="2024-01" db="EMBL/GenBank/DDBJ databases">
        <title>Multi-omics insights into the function and evolution of sodium benzoate biodegradation pathways in Benzoatithermus flavus gen. nov., sp. nov. from hot spring.</title>
        <authorList>
            <person name="Hu C.-J."/>
            <person name="Li W.-J."/>
        </authorList>
    </citation>
    <scope>NUCLEOTIDE SEQUENCE [LARGE SCALE GENOMIC DNA]</scope>
    <source>
        <strain evidence="2 3">SYSU G07066</strain>
    </source>
</reference>
<dbReference type="EMBL" id="JBBLZC010000007">
    <property type="protein sequence ID" value="MEK0083203.1"/>
    <property type="molecule type" value="Genomic_DNA"/>
</dbReference>
<keyword evidence="3" id="KW-1185">Reference proteome</keyword>
<gene>
    <name evidence="2" type="ORF">U1T56_08565</name>
</gene>
<feature type="region of interest" description="Disordered" evidence="1">
    <location>
        <begin position="1"/>
        <end position="31"/>
    </location>
</feature>
<evidence type="ECO:0000313" key="3">
    <source>
        <dbReference type="Proteomes" id="UP001375743"/>
    </source>
</evidence>
<comment type="caution">
    <text evidence="2">The sequence shown here is derived from an EMBL/GenBank/DDBJ whole genome shotgun (WGS) entry which is preliminary data.</text>
</comment>
<dbReference type="RefSeq" id="WP_418159052.1">
    <property type="nucleotide sequence ID" value="NZ_JBBLZC010000007.1"/>
</dbReference>
<organism evidence="2 3">
    <name type="scientific">Benzoatithermus flavus</name>
    <dbReference type="NCBI Taxonomy" id="3108223"/>
    <lineage>
        <taxon>Bacteria</taxon>
        <taxon>Pseudomonadati</taxon>
        <taxon>Pseudomonadota</taxon>
        <taxon>Alphaproteobacteria</taxon>
        <taxon>Geminicoccales</taxon>
        <taxon>Geminicoccaceae</taxon>
        <taxon>Benzoatithermus</taxon>
    </lineage>
</organism>
<evidence type="ECO:0000256" key="1">
    <source>
        <dbReference type="SAM" id="MobiDB-lite"/>
    </source>
</evidence>
<sequence length="56" mass="6116">MTGKDEKPKRAGPPEPKLQPPRKEPARAGKLAGRLQALSRKLLGKHYAGKYRSGGH</sequence>
<protein>
    <submittedName>
        <fullName evidence="2">Uncharacterized protein</fullName>
    </submittedName>
</protein>
<evidence type="ECO:0000313" key="2">
    <source>
        <dbReference type="EMBL" id="MEK0083203.1"/>
    </source>
</evidence>
<name>A0ABU8XPU8_9PROT</name>
<accession>A0ABU8XPU8</accession>